<gene>
    <name evidence="2" type="ORF">H8Z76_12935</name>
</gene>
<evidence type="ECO:0000256" key="1">
    <source>
        <dbReference type="SAM" id="SignalP"/>
    </source>
</evidence>
<comment type="caution">
    <text evidence="2">The sequence shown here is derived from an EMBL/GenBank/DDBJ whole genome shotgun (WGS) entry which is preliminary data.</text>
</comment>
<evidence type="ECO:0008006" key="4">
    <source>
        <dbReference type="Google" id="ProtNLM"/>
    </source>
</evidence>
<dbReference type="Proteomes" id="UP000621540">
    <property type="component" value="Unassembled WGS sequence"/>
</dbReference>
<keyword evidence="3" id="KW-1185">Reference proteome</keyword>
<keyword evidence="1" id="KW-0732">Signal</keyword>
<evidence type="ECO:0000313" key="2">
    <source>
        <dbReference type="EMBL" id="MBC5754890.1"/>
    </source>
</evidence>
<evidence type="ECO:0000313" key="3">
    <source>
        <dbReference type="Proteomes" id="UP000621540"/>
    </source>
</evidence>
<dbReference type="PROSITE" id="PS51257">
    <property type="entry name" value="PROKAR_LIPOPROTEIN"/>
    <property type="match status" value="1"/>
</dbReference>
<organism evidence="2 3">
    <name type="scientific">Roseburia yibonii</name>
    <dbReference type="NCBI Taxonomy" id="2763063"/>
    <lineage>
        <taxon>Bacteria</taxon>
        <taxon>Bacillati</taxon>
        <taxon>Bacillota</taxon>
        <taxon>Clostridia</taxon>
        <taxon>Lachnospirales</taxon>
        <taxon>Lachnospiraceae</taxon>
        <taxon>Roseburia</taxon>
    </lineage>
</organism>
<sequence length="426" mass="46507">MKKRLVAVMLIAGMMTGLVGGCGAKGADQTEGTETAAEGATEEAAKTLPSHQIGETFTENINGTDVSFIMMDLDRAGVEMPVPSSLIDPTRYRGGVATEDDWNNYIICEPEDSEYQYYDASGYFFYVAGYAVGEKGCVYTNEDGTSNITDSVTLSDAQLKWGGNNDAFSLTTEPVITDRDNGTLSVSFDTPLNKTATINGVAEQHTWQGEYYALLNGKQELNLIFGNATLDAATVKAIGDYMVDNMRFKEKTAMAAGNEEYKTDLTAMHANGTDVTLSYVDVDDMTFLNDNLYFTFDYGNNLMQADNQSLYRNDRAFIYAKTGLSGISKEALATITDMDSCSSILGQMGLYNYTGDNFAMTTKGDYTYLTFEGVFSVDGIDYQTRFNIMTNSVSTYVFVIGCKPDGGDLAELRNTIADSCCIKNPQ</sequence>
<feature type="signal peptide" evidence="1">
    <location>
        <begin position="1"/>
        <end position="20"/>
    </location>
</feature>
<accession>A0ABR7ID69</accession>
<name>A0ABR7ID69_9FIRM</name>
<reference evidence="2 3" key="1">
    <citation type="submission" date="2020-08" db="EMBL/GenBank/DDBJ databases">
        <title>Genome public.</title>
        <authorList>
            <person name="Liu C."/>
            <person name="Sun Q."/>
        </authorList>
    </citation>
    <scope>NUCLEOTIDE SEQUENCE [LARGE SCALE GENOMIC DNA]</scope>
    <source>
        <strain evidence="2 3">BX0805</strain>
    </source>
</reference>
<proteinExistence type="predicted"/>
<dbReference type="RefSeq" id="WP_186982760.1">
    <property type="nucleotide sequence ID" value="NZ_JACOQH010000012.1"/>
</dbReference>
<dbReference type="EMBL" id="JACOQH010000012">
    <property type="protein sequence ID" value="MBC5754890.1"/>
    <property type="molecule type" value="Genomic_DNA"/>
</dbReference>
<feature type="chain" id="PRO_5045675171" description="DUF4367 domain-containing protein" evidence="1">
    <location>
        <begin position="21"/>
        <end position="426"/>
    </location>
</feature>
<protein>
    <recommendedName>
        <fullName evidence="4">DUF4367 domain-containing protein</fullName>
    </recommendedName>
</protein>